<evidence type="ECO:0000256" key="1">
    <source>
        <dbReference type="ARBA" id="ARBA00001933"/>
    </source>
</evidence>
<dbReference type="Pfam" id="PF01063">
    <property type="entry name" value="Aminotran_4"/>
    <property type="match status" value="1"/>
</dbReference>
<sequence>MSLVPFDDRDGWIWLDGQFVPWREAKVHVLTHGLHYASSVFEGERMYGGEIFKLTEHTERLFKSAEILDFEIPYTVAEIDEACKATAAKNGLSDCYVRPIAWRGSEMIGVSAQQTKIHVAIAVWDWPSYFDPALKAKGIRLTWAKYNRPDPKTAPVAAKAAGLYMICTISKHAAEKDGYTDAMMLDYRGYVAEATGANVFFVKDGVLHTPKPDCFLDGITRRTVIEIAKGQGVEVVERHIEKEELAGFSECFIVGTAAEVTPVAEIGEFTFTPGKLSLGLMDAYAALVRREEVVPA</sequence>
<comment type="cofactor">
    <cofactor evidence="1 16">
        <name>pyridoxal 5'-phosphate</name>
        <dbReference type="ChEBI" id="CHEBI:597326"/>
    </cofactor>
</comment>
<evidence type="ECO:0000256" key="15">
    <source>
        <dbReference type="RuleBase" id="RU004106"/>
    </source>
</evidence>
<gene>
    <name evidence="17" type="primary">ilvE</name>
    <name evidence="18" type="ORF">C1707_02560</name>
    <name evidence="19" type="ORF">CFHF_03610</name>
</gene>
<dbReference type="GO" id="GO:0004084">
    <property type="term" value="F:branched-chain-amino-acid transaminase activity"/>
    <property type="evidence" value="ECO:0007669"/>
    <property type="project" value="UniProtKB-EC"/>
</dbReference>
<evidence type="ECO:0000256" key="13">
    <source>
        <dbReference type="ARBA" id="ARBA00048798"/>
    </source>
</evidence>
<reference evidence="19 20" key="1">
    <citation type="submission" date="2017-12" db="EMBL/GenBank/DDBJ databases">
        <title>The genome sequence of Caulobacter flavus CGMCC1 15093.</title>
        <authorList>
            <person name="Gao J."/>
            <person name="Mao X."/>
            <person name="Sun J."/>
        </authorList>
    </citation>
    <scope>NUCLEOTIDE SEQUENCE [LARGE SCALE GENOMIC DNA]</scope>
    <source>
        <strain evidence="19 20">CGMCC1 15093</strain>
    </source>
</reference>
<evidence type="ECO:0000256" key="7">
    <source>
        <dbReference type="ARBA" id="ARBA00022576"/>
    </source>
</evidence>
<evidence type="ECO:0000313" key="20">
    <source>
        <dbReference type="Proteomes" id="UP000234483"/>
    </source>
</evidence>
<dbReference type="OrthoDB" id="21319at2"/>
<proteinExistence type="inferred from homology"/>
<evidence type="ECO:0000256" key="17">
    <source>
        <dbReference type="RuleBase" id="RU364094"/>
    </source>
</evidence>
<evidence type="ECO:0000256" key="5">
    <source>
        <dbReference type="ARBA" id="ARBA00005072"/>
    </source>
</evidence>
<reference evidence="18 21" key="2">
    <citation type="submission" date="2018-01" db="EMBL/GenBank/DDBJ databases">
        <title>Complete genome sequence of Caulobacter flavus RHGG3.</title>
        <authorList>
            <person name="Yang E."/>
        </authorList>
    </citation>
    <scope>NUCLEOTIDE SEQUENCE [LARGE SCALE GENOMIC DNA]</scope>
    <source>
        <strain evidence="18 21">RHGG3</strain>
    </source>
</reference>
<keyword evidence="11 17" id="KW-0100">Branched-chain amino acid biosynthesis</keyword>
<dbReference type="PANTHER" id="PTHR42743">
    <property type="entry name" value="AMINO-ACID AMINOTRANSFERASE"/>
    <property type="match status" value="1"/>
</dbReference>
<keyword evidence="7 17" id="KW-0032">Aminotransferase</keyword>
<dbReference type="PANTHER" id="PTHR42743:SF11">
    <property type="entry name" value="AMINODEOXYCHORISMATE LYASE"/>
    <property type="match status" value="1"/>
</dbReference>
<dbReference type="EMBL" id="PJRQ01000008">
    <property type="protein sequence ID" value="PLR19107.1"/>
    <property type="molecule type" value="Genomic_DNA"/>
</dbReference>
<keyword evidence="10 16" id="KW-0663">Pyridoxal phosphate</keyword>
<dbReference type="AlphaFoldDB" id="A0A2N5CZ63"/>
<dbReference type="FunFam" id="3.20.10.10:FF:000002">
    <property type="entry name" value="D-alanine aminotransferase"/>
    <property type="match status" value="1"/>
</dbReference>
<dbReference type="UniPathway" id="UPA00049">
    <property type="reaction ID" value="UER00062"/>
</dbReference>
<dbReference type="InterPro" id="IPR036038">
    <property type="entry name" value="Aminotransferase-like"/>
</dbReference>
<dbReference type="UniPathway" id="UPA00047">
    <property type="reaction ID" value="UER00058"/>
</dbReference>
<dbReference type="CDD" id="cd00449">
    <property type="entry name" value="PLPDE_IV"/>
    <property type="match status" value="1"/>
</dbReference>
<evidence type="ECO:0000256" key="10">
    <source>
        <dbReference type="ARBA" id="ARBA00022898"/>
    </source>
</evidence>
<dbReference type="UniPathway" id="UPA00048">
    <property type="reaction ID" value="UER00073"/>
</dbReference>
<dbReference type="EMBL" id="CP026100">
    <property type="protein sequence ID" value="AYV45213.1"/>
    <property type="molecule type" value="Genomic_DNA"/>
</dbReference>
<evidence type="ECO:0000313" key="21">
    <source>
        <dbReference type="Proteomes" id="UP000281192"/>
    </source>
</evidence>
<dbReference type="RefSeq" id="WP_101711665.1">
    <property type="nucleotide sequence ID" value="NZ_CP026100.1"/>
</dbReference>
<comment type="pathway">
    <text evidence="5 17">Amino-acid biosynthesis; L-leucine biosynthesis; L-leucine from 3-methyl-2-oxobutanoate: step 4/4.</text>
</comment>
<dbReference type="SUPFAM" id="SSF56752">
    <property type="entry name" value="D-aminoacid aminotransferase-like PLP-dependent enzymes"/>
    <property type="match status" value="1"/>
</dbReference>
<dbReference type="NCBIfam" id="NF005146">
    <property type="entry name" value="PRK06606.1"/>
    <property type="match status" value="1"/>
</dbReference>
<evidence type="ECO:0000313" key="19">
    <source>
        <dbReference type="EMBL" id="PLR19107.1"/>
    </source>
</evidence>
<dbReference type="NCBIfam" id="TIGR01122">
    <property type="entry name" value="ilvE_I"/>
    <property type="match status" value="1"/>
</dbReference>
<evidence type="ECO:0000256" key="14">
    <source>
        <dbReference type="ARBA" id="ARBA00049229"/>
    </source>
</evidence>
<name>A0A2N5CZ63_9CAUL</name>
<dbReference type="InterPro" id="IPR050571">
    <property type="entry name" value="Class-IV_PLP-Dep_Aminotrnsfr"/>
</dbReference>
<dbReference type="KEGG" id="cfh:C1707_02560"/>
<dbReference type="Gene3D" id="3.30.470.10">
    <property type="match status" value="1"/>
</dbReference>
<keyword evidence="21" id="KW-1185">Reference proteome</keyword>
<comment type="catalytic activity">
    <reaction evidence="13 17">
        <text>L-isoleucine + 2-oxoglutarate = (S)-3-methyl-2-oxopentanoate + L-glutamate</text>
        <dbReference type="Rhea" id="RHEA:24801"/>
        <dbReference type="ChEBI" id="CHEBI:16810"/>
        <dbReference type="ChEBI" id="CHEBI:29985"/>
        <dbReference type="ChEBI" id="CHEBI:35146"/>
        <dbReference type="ChEBI" id="CHEBI:58045"/>
        <dbReference type="EC" id="2.6.1.42"/>
    </reaction>
</comment>
<accession>A0A2N5CZ63</accession>
<evidence type="ECO:0000256" key="2">
    <source>
        <dbReference type="ARBA" id="ARBA00003109"/>
    </source>
</evidence>
<organism evidence="19 20">
    <name type="scientific">Caulobacter flavus</name>
    <dbReference type="NCBI Taxonomy" id="1679497"/>
    <lineage>
        <taxon>Bacteria</taxon>
        <taxon>Pseudomonadati</taxon>
        <taxon>Pseudomonadota</taxon>
        <taxon>Alphaproteobacteria</taxon>
        <taxon>Caulobacterales</taxon>
        <taxon>Caulobacteraceae</taxon>
        <taxon>Caulobacter</taxon>
    </lineage>
</organism>
<comment type="catalytic activity">
    <reaction evidence="14 17">
        <text>L-leucine + 2-oxoglutarate = 4-methyl-2-oxopentanoate + L-glutamate</text>
        <dbReference type="Rhea" id="RHEA:18321"/>
        <dbReference type="ChEBI" id="CHEBI:16810"/>
        <dbReference type="ChEBI" id="CHEBI:17865"/>
        <dbReference type="ChEBI" id="CHEBI:29985"/>
        <dbReference type="ChEBI" id="CHEBI:57427"/>
        <dbReference type="EC" id="2.6.1.42"/>
    </reaction>
</comment>
<evidence type="ECO:0000256" key="12">
    <source>
        <dbReference type="ARBA" id="ARBA00048212"/>
    </source>
</evidence>
<comment type="pathway">
    <text evidence="4 17">Amino-acid biosynthesis; L-valine biosynthesis; L-valine from pyruvate: step 4/4.</text>
</comment>
<dbReference type="EC" id="2.6.1.42" evidence="17"/>
<dbReference type="InterPro" id="IPR043131">
    <property type="entry name" value="BCAT-like_N"/>
</dbReference>
<dbReference type="NCBIfam" id="NF005726">
    <property type="entry name" value="PRK07544.1"/>
    <property type="match status" value="1"/>
</dbReference>
<keyword evidence="8 17" id="KW-0028">Amino-acid biosynthesis</keyword>
<dbReference type="GO" id="GO:0009097">
    <property type="term" value="P:isoleucine biosynthetic process"/>
    <property type="evidence" value="ECO:0007669"/>
    <property type="project" value="UniProtKB-UniPathway"/>
</dbReference>
<evidence type="ECO:0000256" key="16">
    <source>
        <dbReference type="RuleBase" id="RU004516"/>
    </source>
</evidence>
<comment type="similarity">
    <text evidence="6 15">Belongs to the class-IV pyridoxal-phosphate-dependent aminotransferase family.</text>
</comment>
<comment type="function">
    <text evidence="2 17">Acts on leucine, isoleucine and valine.</text>
</comment>
<protein>
    <recommendedName>
        <fullName evidence="17">Branched-chain-amino-acid aminotransferase</fullName>
        <shortName evidence="17">BCAT</shortName>
        <ecNumber evidence="17">2.6.1.42</ecNumber>
    </recommendedName>
</protein>
<dbReference type="GO" id="GO:0009099">
    <property type="term" value="P:L-valine biosynthetic process"/>
    <property type="evidence" value="ECO:0007669"/>
    <property type="project" value="UniProtKB-UniPathway"/>
</dbReference>
<dbReference type="InterPro" id="IPR005785">
    <property type="entry name" value="B_amino_transI"/>
</dbReference>
<dbReference type="InterPro" id="IPR018300">
    <property type="entry name" value="Aminotrans_IV_CS"/>
</dbReference>
<dbReference type="GO" id="GO:0009098">
    <property type="term" value="P:L-leucine biosynthetic process"/>
    <property type="evidence" value="ECO:0007669"/>
    <property type="project" value="UniProtKB-UniPathway"/>
</dbReference>
<dbReference type="Proteomes" id="UP000234483">
    <property type="component" value="Unassembled WGS sequence"/>
</dbReference>
<keyword evidence="9 17" id="KW-0808">Transferase</keyword>
<dbReference type="InterPro" id="IPR043132">
    <property type="entry name" value="BCAT-like_C"/>
</dbReference>
<dbReference type="Gene3D" id="3.20.10.10">
    <property type="entry name" value="D-amino Acid Aminotransferase, subunit A, domain 2"/>
    <property type="match status" value="1"/>
</dbReference>
<dbReference type="PROSITE" id="PS00770">
    <property type="entry name" value="AA_TRANSFER_CLASS_4"/>
    <property type="match status" value="1"/>
</dbReference>
<dbReference type="InterPro" id="IPR001544">
    <property type="entry name" value="Aminotrans_IV"/>
</dbReference>
<evidence type="ECO:0000313" key="18">
    <source>
        <dbReference type="EMBL" id="AYV45213.1"/>
    </source>
</evidence>
<evidence type="ECO:0000256" key="8">
    <source>
        <dbReference type="ARBA" id="ARBA00022605"/>
    </source>
</evidence>
<comment type="pathway">
    <text evidence="3 17">Amino-acid biosynthesis; L-isoleucine biosynthesis; L-isoleucine from 2-oxobutanoate: step 4/4.</text>
</comment>
<evidence type="ECO:0000256" key="6">
    <source>
        <dbReference type="ARBA" id="ARBA00009320"/>
    </source>
</evidence>
<comment type="catalytic activity">
    <reaction evidence="12 17">
        <text>L-valine + 2-oxoglutarate = 3-methyl-2-oxobutanoate + L-glutamate</text>
        <dbReference type="Rhea" id="RHEA:24813"/>
        <dbReference type="ChEBI" id="CHEBI:11851"/>
        <dbReference type="ChEBI" id="CHEBI:16810"/>
        <dbReference type="ChEBI" id="CHEBI:29985"/>
        <dbReference type="ChEBI" id="CHEBI:57762"/>
        <dbReference type="EC" id="2.6.1.42"/>
    </reaction>
</comment>
<evidence type="ECO:0000256" key="11">
    <source>
        <dbReference type="ARBA" id="ARBA00023304"/>
    </source>
</evidence>
<evidence type="ECO:0000256" key="4">
    <source>
        <dbReference type="ARBA" id="ARBA00004931"/>
    </source>
</evidence>
<dbReference type="Proteomes" id="UP000281192">
    <property type="component" value="Chromosome"/>
</dbReference>
<evidence type="ECO:0000256" key="9">
    <source>
        <dbReference type="ARBA" id="ARBA00022679"/>
    </source>
</evidence>
<evidence type="ECO:0000256" key="3">
    <source>
        <dbReference type="ARBA" id="ARBA00004824"/>
    </source>
</evidence>